<proteinExistence type="predicted"/>
<evidence type="ECO:0000313" key="1">
    <source>
        <dbReference type="EMBL" id="MET9851276.1"/>
    </source>
</evidence>
<gene>
    <name evidence="1" type="ORF">ABZZ21_43495</name>
</gene>
<name>A0ABV2VBS1_9ACTN</name>
<sequence>MLELIVGDLDPAALRAVLLPGRVRALAVRDNLILRSLDFLRGLDRLTHLDIDGTGALVDDLTPLTELPLTWPALNSLPGLESPRALHVLSASPTLGALDLGIPLCADSVDEALPTGLPPEYLRFTRSALKHTALRGLGQLRSVKTLSLAKLLERLTADDFGEIVRMPALENLRVNRNAVGWLVL</sequence>
<reference evidence="1 2" key="1">
    <citation type="submission" date="2024-06" db="EMBL/GenBank/DDBJ databases">
        <title>The Natural Products Discovery Center: Release of the First 8490 Sequenced Strains for Exploring Actinobacteria Biosynthetic Diversity.</title>
        <authorList>
            <person name="Kalkreuter E."/>
            <person name="Kautsar S.A."/>
            <person name="Yang D."/>
            <person name="Bader C.D."/>
            <person name="Teijaro C.N."/>
            <person name="Fluegel L."/>
            <person name="Davis C.M."/>
            <person name="Simpson J.R."/>
            <person name="Lauterbach L."/>
            <person name="Steele A.D."/>
            <person name="Gui C."/>
            <person name="Meng S."/>
            <person name="Li G."/>
            <person name="Viehrig K."/>
            <person name="Ye F."/>
            <person name="Su P."/>
            <person name="Kiefer A.F."/>
            <person name="Nichols A."/>
            <person name="Cepeda A.J."/>
            <person name="Yan W."/>
            <person name="Fan B."/>
            <person name="Jiang Y."/>
            <person name="Adhikari A."/>
            <person name="Zheng C.-J."/>
            <person name="Schuster L."/>
            <person name="Cowan T.M."/>
            <person name="Smanski M.J."/>
            <person name="Chevrette M.G."/>
            <person name="De Carvalho L.P.S."/>
            <person name="Shen B."/>
        </authorList>
    </citation>
    <scope>NUCLEOTIDE SEQUENCE [LARGE SCALE GENOMIC DNA]</scope>
    <source>
        <strain evidence="1 2">NPDC006434</strain>
    </source>
</reference>
<protein>
    <recommendedName>
        <fullName evidence="3">Leucine rich repeat (LRR) protein</fullName>
    </recommendedName>
</protein>
<dbReference type="Gene3D" id="3.80.10.10">
    <property type="entry name" value="Ribonuclease Inhibitor"/>
    <property type="match status" value="1"/>
</dbReference>
<dbReference type="SUPFAM" id="SSF52058">
    <property type="entry name" value="L domain-like"/>
    <property type="match status" value="1"/>
</dbReference>
<accession>A0ABV2VBS1</accession>
<organism evidence="1 2">
    <name type="scientific">Streptomyces ossamyceticus</name>
    <dbReference type="NCBI Taxonomy" id="249581"/>
    <lineage>
        <taxon>Bacteria</taxon>
        <taxon>Bacillati</taxon>
        <taxon>Actinomycetota</taxon>
        <taxon>Actinomycetes</taxon>
        <taxon>Kitasatosporales</taxon>
        <taxon>Streptomycetaceae</taxon>
        <taxon>Streptomyces</taxon>
    </lineage>
</organism>
<dbReference type="InterPro" id="IPR032675">
    <property type="entry name" value="LRR_dom_sf"/>
</dbReference>
<evidence type="ECO:0008006" key="3">
    <source>
        <dbReference type="Google" id="ProtNLM"/>
    </source>
</evidence>
<keyword evidence="2" id="KW-1185">Reference proteome</keyword>
<comment type="caution">
    <text evidence="1">The sequence shown here is derived from an EMBL/GenBank/DDBJ whole genome shotgun (WGS) entry which is preliminary data.</text>
</comment>
<dbReference type="EMBL" id="JBEXPZ010000112">
    <property type="protein sequence ID" value="MET9851276.1"/>
    <property type="molecule type" value="Genomic_DNA"/>
</dbReference>
<dbReference type="Proteomes" id="UP001550210">
    <property type="component" value="Unassembled WGS sequence"/>
</dbReference>
<dbReference type="RefSeq" id="WP_355405091.1">
    <property type="nucleotide sequence ID" value="NZ_JBEGHN010000002.1"/>
</dbReference>
<evidence type="ECO:0000313" key="2">
    <source>
        <dbReference type="Proteomes" id="UP001550210"/>
    </source>
</evidence>